<dbReference type="AlphaFoldDB" id="A0A0G1NDA5"/>
<protein>
    <submittedName>
        <fullName evidence="1">Uncharacterized protein</fullName>
    </submittedName>
</protein>
<dbReference type="EMBL" id="LCJQ01000002">
    <property type="protein sequence ID" value="KKT82159.1"/>
    <property type="molecule type" value="Genomic_DNA"/>
</dbReference>
<gene>
    <name evidence="1" type="ORF">UW78_C0002G0040</name>
</gene>
<accession>A0A0G1NDA5</accession>
<evidence type="ECO:0000313" key="2">
    <source>
        <dbReference type="Proteomes" id="UP000034595"/>
    </source>
</evidence>
<sequence>MEKSYAAGWASDAPTPAQLKEFFAQIASGRVTGKRLQDFLRGIDVTCSERGKGEAPVFSRDMRKEGWTLLEHVQRSITSVSDLELVPVLKKGEDCIDGEEMVRRARVELNANPGQEDAEWLLERQSEIPKDQRNFYLTFPGTLWRDDSSDRCVPCLYWDSGRWYLSFFWLESGWDSGGRLLRPRK</sequence>
<reference evidence="1 2" key="1">
    <citation type="journal article" date="2015" name="Nature">
        <title>rRNA introns, odd ribosomes, and small enigmatic genomes across a large radiation of phyla.</title>
        <authorList>
            <person name="Brown C.T."/>
            <person name="Hug L.A."/>
            <person name="Thomas B.C."/>
            <person name="Sharon I."/>
            <person name="Castelle C.J."/>
            <person name="Singh A."/>
            <person name="Wilkins M.J."/>
            <person name="Williams K.H."/>
            <person name="Banfield J.F."/>
        </authorList>
    </citation>
    <scope>NUCLEOTIDE SEQUENCE [LARGE SCALE GENOMIC DNA]</scope>
</reference>
<comment type="caution">
    <text evidence="1">The sequence shown here is derived from an EMBL/GenBank/DDBJ whole genome shotgun (WGS) entry which is preliminary data.</text>
</comment>
<proteinExistence type="predicted"/>
<dbReference type="Proteomes" id="UP000034595">
    <property type="component" value="Unassembled WGS sequence"/>
</dbReference>
<name>A0A0G1NDA5_9BACT</name>
<evidence type="ECO:0000313" key="1">
    <source>
        <dbReference type="EMBL" id="KKT82159.1"/>
    </source>
</evidence>
<organism evidence="1 2">
    <name type="scientific">Candidatus Azambacteria bacterium GW2011_GWA1_44_9</name>
    <dbReference type="NCBI Taxonomy" id="1618610"/>
    <lineage>
        <taxon>Bacteria</taxon>
        <taxon>Candidatus Azamiibacteriota</taxon>
    </lineage>
</organism>